<gene>
    <name evidence="1" type="ORF">CJP73_00545</name>
</gene>
<dbReference type="OrthoDB" id="1442247at2"/>
<dbReference type="RefSeq" id="WP_119515196.1">
    <property type="nucleotide sequence ID" value="NZ_NQYH01000001.1"/>
</dbReference>
<evidence type="ECO:0008006" key="3">
    <source>
        <dbReference type="Google" id="ProtNLM"/>
    </source>
</evidence>
<sequence>MELLLVKTPQGAFIPFDDDQVEACKRFKVGATVKANVSAMRNYRFHRKFFAMLDVGFDAWEPPEAEHRGLPVQKNKERFRKDCIIAAGFYEPVANINGDVRAEAKSISFASMDDAEFERVYSAVANVILQRVLRNYARADLDSVVDKMVGFL</sequence>
<protein>
    <recommendedName>
        <fullName evidence="3">DUF1367 domain-containing protein</fullName>
    </recommendedName>
</protein>
<proteinExistence type="predicted"/>
<organism evidence="1 2">
    <name type="scientific">Neopusillimonas maritima</name>
    <dbReference type="NCBI Taxonomy" id="2026239"/>
    <lineage>
        <taxon>Bacteria</taxon>
        <taxon>Pseudomonadati</taxon>
        <taxon>Pseudomonadota</taxon>
        <taxon>Betaproteobacteria</taxon>
        <taxon>Burkholderiales</taxon>
        <taxon>Alcaligenaceae</taxon>
        <taxon>Neopusillimonas</taxon>
    </lineage>
</organism>
<dbReference type="EMBL" id="NQYH01000001">
    <property type="protein sequence ID" value="RIY41969.1"/>
    <property type="molecule type" value="Genomic_DNA"/>
</dbReference>
<dbReference type="InterPro" id="IPR009797">
    <property type="entry name" value="DUF1367"/>
</dbReference>
<dbReference type="Proteomes" id="UP000266206">
    <property type="component" value="Unassembled WGS sequence"/>
</dbReference>
<dbReference type="AlphaFoldDB" id="A0A3A1YXE0"/>
<reference evidence="1 2" key="1">
    <citation type="submission" date="2017-08" db="EMBL/GenBank/DDBJ databases">
        <title>Pusillimonas indicus sp. nov., a member of the family Alcaligenaceae isolated from surface seawater.</title>
        <authorList>
            <person name="Li J."/>
        </authorList>
    </citation>
    <scope>NUCLEOTIDE SEQUENCE [LARGE SCALE GENOMIC DNA]</scope>
    <source>
        <strain evidence="1 2">L52-1-41</strain>
    </source>
</reference>
<evidence type="ECO:0000313" key="1">
    <source>
        <dbReference type="EMBL" id="RIY41969.1"/>
    </source>
</evidence>
<dbReference type="Pfam" id="PF07105">
    <property type="entry name" value="DUF1367"/>
    <property type="match status" value="2"/>
</dbReference>
<name>A0A3A1YXE0_9BURK</name>
<comment type="caution">
    <text evidence="1">The sequence shown here is derived from an EMBL/GenBank/DDBJ whole genome shotgun (WGS) entry which is preliminary data.</text>
</comment>
<accession>A0A3A1YXE0</accession>
<evidence type="ECO:0000313" key="2">
    <source>
        <dbReference type="Proteomes" id="UP000266206"/>
    </source>
</evidence>